<dbReference type="InParanoid" id="A0A4S2MKW1"/>
<gene>
    <name evidence="2" type="ORF">EX30DRAFT_344062</name>
</gene>
<evidence type="ECO:0000256" key="1">
    <source>
        <dbReference type="SAM" id="MobiDB-lite"/>
    </source>
</evidence>
<evidence type="ECO:0000313" key="2">
    <source>
        <dbReference type="EMBL" id="TGZ77553.1"/>
    </source>
</evidence>
<feature type="compositionally biased region" description="Polar residues" evidence="1">
    <location>
        <begin position="93"/>
        <end position="106"/>
    </location>
</feature>
<feature type="region of interest" description="Disordered" evidence="1">
    <location>
        <begin position="93"/>
        <end position="119"/>
    </location>
</feature>
<dbReference type="Proteomes" id="UP000298138">
    <property type="component" value="Unassembled WGS sequence"/>
</dbReference>
<protein>
    <submittedName>
        <fullName evidence="2">Uncharacterized protein</fullName>
    </submittedName>
</protein>
<dbReference type="AlphaFoldDB" id="A0A4S2MKW1"/>
<name>A0A4S2MKW1_9PEZI</name>
<sequence>MRDERDKPACLMPCQSGEGVEMTEETLPDTSRSALSQNPLYQPIAASTTSSVFIQSLNLPGFPIVGCLFSSSVHPPFSHHPQHFPLSTIRNQLRQHQRPTESTDTSGEPHLRENTVQTPNSTRWRYEHICTGSETTTEVRKIARMHQESGWKDGVGSGRMTTRTSSSTSSYRDWRRRMEESVTFVNRGSGLGLWSYPSPQPCYRRVHPAPLRKR</sequence>
<dbReference type="EMBL" id="ML220152">
    <property type="protein sequence ID" value="TGZ77553.1"/>
    <property type="molecule type" value="Genomic_DNA"/>
</dbReference>
<evidence type="ECO:0000313" key="3">
    <source>
        <dbReference type="Proteomes" id="UP000298138"/>
    </source>
</evidence>
<proteinExistence type="predicted"/>
<organism evidence="2 3">
    <name type="scientific">Ascodesmis nigricans</name>
    <dbReference type="NCBI Taxonomy" id="341454"/>
    <lineage>
        <taxon>Eukaryota</taxon>
        <taxon>Fungi</taxon>
        <taxon>Dikarya</taxon>
        <taxon>Ascomycota</taxon>
        <taxon>Pezizomycotina</taxon>
        <taxon>Pezizomycetes</taxon>
        <taxon>Pezizales</taxon>
        <taxon>Ascodesmidaceae</taxon>
        <taxon>Ascodesmis</taxon>
    </lineage>
</organism>
<feature type="compositionally biased region" description="Low complexity" evidence="1">
    <location>
        <begin position="158"/>
        <end position="171"/>
    </location>
</feature>
<feature type="region of interest" description="Disordered" evidence="1">
    <location>
        <begin position="150"/>
        <end position="172"/>
    </location>
</feature>
<accession>A0A4S2MKW1</accession>
<reference evidence="2 3" key="1">
    <citation type="submission" date="2019-04" db="EMBL/GenBank/DDBJ databases">
        <title>Comparative genomics and transcriptomics to analyze fruiting body development in filamentous ascomycetes.</title>
        <authorList>
            <consortium name="DOE Joint Genome Institute"/>
            <person name="Lutkenhaus R."/>
            <person name="Traeger S."/>
            <person name="Breuer J."/>
            <person name="Kuo A."/>
            <person name="Lipzen A."/>
            <person name="Pangilinan J."/>
            <person name="Dilworth D."/>
            <person name="Sandor L."/>
            <person name="Poggeler S."/>
            <person name="Barry K."/>
            <person name="Grigoriev I.V."/>
            <person name="Nowrousian M."/>
        </authorList>
    </citation>
    <scope>NUCLEOTIDE SEQUENCE [LARGE SCALE GENOMIC DNA]</scope>
    <source>
        <strain evidence="2 3">CBS 389.68</strain>
    </source>
</reference>
<keyword evidence="3" id="KW-1185">Reference proteome</keyword>
<feature type="region of interest" description="Disordered" evidence="1">
    <location>
        <begin position="1"/>
        <end position="21"/>
    </location>
</feature>